<sequence length="755" mass="84830">MPTTNIPVFLFLLSTVFVQSNIVKREAIVFNLEERNGERTVSLGSFSSPLIQSYRTAPLYENQQQFTTEHMERKVNINMPATQPTITLETTHKPHQKVAQPDTNRPEPTNTVPGYEVQAKPVMKQELKQVKLNQNIYEASQTNYNTDKSNENKSNPANNYKSIANNYESNDNKQAQNKYQPKLENNYKQPSSKVQNIYKATPKIENVYESSKNVENIYESSKRVENTYDSNKNVENTYDSNKNVENTYGSNKQPTNTYKQPIANPTTYHPQPVQAVRPLPRKQTSSSNSIKSTNSNKQGYNQTRKTKSGSVDTTLENNEVISSNPSIPTNVQPSSIAQEELYSIVEETIPSSENSQKVLVENAQAGYEFVGDKKTKPPGIRNVGPVQKVTTSSPPTQQHKATPTHHSLQTTEDTGYDIRSQPSPQLKPTQGHIQVDKPIHKLVETTLRKTTYSPQVVVPVKARVATTTHTIAVTPSRVTPSFKYVDETNPYTEPSTPIAYPTKPHNSKQQTITNQQRFVSSPPVRPRQPLRSHITTGNVPNNVNPIVSTNLHATNPHIPTTTTPQSNHQTHPTQSNLNDVFHVSPQPTTHSNFRGTIAQAVTSQTTLQPTKQHPSNNVTPTSMPKTTTRTKVVDENAPVDEGFDSDVNNSGTFNEKLCFTGEKELVCCSEELNSLIENGLKDFKKKKMNGCNLHKHAMQLGDLAEKQFKYKFEVIVSPVDFASKSRFRENLFCKTYREDKYIMMYAPPISSNNLL</sequence>
<evidence type="ECO:0000313" key="2">
    <source>
        <dbReference type="WBParaSite" id="RSKR_0000661100.1"/>
    </source>
</evidence>
<proteinExistence type="predicted"/>
<organism evidence="1 2">
    <name type="scientific">Rhabditophanes sp. KR3021</name>
    <dbReference type="NCBI Taxonomy" id="114890"/>
    <lineage>
        <taxon>Eukaryota</taxon>
        <taxon>Metazoa</taxon>
        <taxon>Ecdysozoa</taxon>
        <taxon>Nematoda</taxon>
        <taxon>Chromadorea</taxon>
        <taxon>Rhabditida</taxon>
        <taxon>Tylenchina</taxon>
        <taxon>Panagrolaimomorpha</taxon>
        <taxon>Strongyloidoidea</taxon>
        <taxon>Alloionematidae</taxon>
        <taxon>Rhabditophanes</taxon>
    </lineage>
</organism>
<protein>
    <submittedName>
        <fullName evidence="2">Ground-like domain-containing protein</fullName>
    </submittedName>
</protein>
<evidence type="ECO:0000313" key="1">
    <source>
        <dbReference type="Proteomes" id="UP000095286"/>
    </source>
</evidence>
<dbReference type="Proteomes" id="UP000095286">
    <property type="component" value="Unplaced"/>
</dbReference>
<reference evidence="2" key="1">
    <citation type="submission" date="2016-11" db="UniProtKB">
        <authorList>
            <consortium name="WormBaseParasite"/>
        </authorList>
    </citation>
    <scope>IDENTIFICATION</scope>
    <source>
        <strain evidence="2">KR3021</strain>
    </source>
</reference>
<accession>A0AC35U2J1</accession>
<name>A0AC35U2J1_9BILA</name>
<dbReference type="WBParaSite" id="RSKR_0000661100.1">
    <property type="protein sequence ID" value="RSKR_0000661100.1"/>
    <property type="gene ID" value="RSKR_0000661100"/>
</dbReference>